<dbReference type="HOGENOM" id="CLU_042181_2_0_1"/>
<comment type="subcellular location">
    <subcellularLocation>
        <location evidence="1">Membrane</location>
        <topology evidence="1">Multi-pass membrane protein</topology>
    </subcellularLocation>
</comment>
<evidence type="ECO:0000256" key="6">
    <source>
        <dbReference type="ARBA" id="ARBA00023139"/>
    </source>
</evidence>
<keyword evidence="3 11" id="KW-0812">Transmembrane</keyword>
<dbReference type="GO" id="GO:0016020">
    <property type="term" value="C:membrane"/>
    <property type="evidence" value="ECO:0007669"/>
    <property type="project" value="UniProtKB-SubCell"/>
</dbReference>
<organism evidence="15">
    <name type="scientific">Candida tenuis (strain ATCC 10573 / BCRC 21748 / CBS 615 / JCM 9827 / NBRC 10315 / NRRL Y-1498 / VKM Y-70)</name>
    <name type="common">Yeast</name>
    <name type="synonym">Yamadazyma tenuis</name>
    <dbReference type="NCBI Taxonomy" id="590646"/>
    <lineage>
        <taxon>Eukaryota</taxon>
        <taxon>Fungi</taxon>
        <taxon>Dikarya</taxon>
        <taxon>Ascomycota</taxon>
        <taxon>Saccharomycotina</taxon>
        <taxon>Pichiomycetes</taxon>
        <taxon>Debaryomycetaceae</taxon>
        <taxon>Yamadazyma</taxon>
    </lineage>
</organism>
<feature type="chain" id="PRO_5003442641" description="Palmitoyltransferase" evidence="12">
    <location>
        <begin position="22"/>
        <end position="338"/>
    </location>
</feature>
<dbReference type="GO" id="GO:0019706">
    <property type="term" value="F:protein-cysteine S-palmitoyltransferase activity"/>
    <property type="evidence" value="ECO:0007669"/>
    <property type="project" value="UniProtKB-EC"/>
</dbReference>
<keyword evidence="8 11" id="KW-0012">Acyltransferase</keyword>
<feature type="transmembrane region" description="Helical" evidence="11">
    <location>
        <begin position="63"/>
        <end position="84"/>
    </location>
</feature>
<evidence type="ECO:0000256" key="2">
    <source>
        <dbReference type="ARBA" id="ARBA00022679"/>
    </source>
</evidence>
<evidence type="ECO:0000256" key="8">
    <source>
        <dbReference type="ARBA" id="ARBA00023315"/>
    </source>
</evidence>
<evidence type="ECO:0000256" key="7">
    <source>
        <dbReference type="ARBA" id="ARBA00023288"/>
    </source>
</evidence>
<dbReference type="InterPro" id="IPR039859">
    <property type="entry name" value="PFA4/ZDH16/20/ERF2-like"/>
</dbReference>
<dbReference type="EC" id="2.3.1.225" evidence="11"/>
<dbReference type="PANTHER" id="PTHR22883">
    <property type="entry name" value="ZINC FINGER DHHC DOMAIN CONTAINING PROTEIN"/>
    <property type="match status" value="1"/>
</dbReference>
<comment type="domain">
    <text evidence="11">The DHHC domain is required for palmitoyltransferase activity.</text>
</comment>
<dbReference type="EMBL" id="GL996528">
    <property type="protein sequence ID" value="EGV60221.1"/>
    <property type="molecule type" value="Genomic_DNA"/>
</dbReference>
<keyword evidence="2 11" id="KW-0808">Transferase</keyword>
<dbReference type="GO" id="GO:0006612">
    <property type="term" value="P:protein targeting to membrane"/>
    <property type="evidence" value="ECO:0007669"/>
    <property type="project" value="TreeGrafter"/>
</dbReference>
<evidence type="ECO:0000313" key="15">
    <source>
        <dbReference type="Proteomes" id="UP000000707"/>
    </source>
</evidence>
<dbReference type="PROSITE" id="PS50216">
    <property type="entry name" value="DHHC"/>
    <property type="match status" value="1"/>
</dbReference>
<evidence type="ECO:0000256" key="1">
    <source>
        <dbReference type="ARBA" id="ARBA00004141"/>
    </source>
</evidence>
<keyword evidence="12" id="KW-0732">Signal</keyword>
<evidence type="ECO:0000256" key="10">
    <source>
        <dbReference type="ARBA" id="ARBA00048048"/>
    </source>
</evidence>
<evidence type="ECO:0000256" key="9">
    <source>
        <dbReference type="ARBA" id="ARBA00038298"/>
    </source>
</evidence>
<dbReference type="Pfam" id="PF01529">
    <property type="entry name" value="DHHC"/>
    <property type="match status" value="1"/>
</dbReference>
<feature type="signal peptide" evidence="12">
    <location>
        <begin position="1"/>
        <end position="21"/>
    </location>
</feature>
<evidence type="ECO:0000256" key="11">
    <source>
        <dbReference type="RuleBase" id="RU079119"/>
    </source>
</evidence>
<evidence type="ECO:0000256" key="12">
    <source>
        <dbReference type="SAM" id="SignalP"/>
    </source>
</evidence>
<keyword evidence="6" id="KW-0564">Palmitate</keyword>
<dbReference type="GO" id="GO:0005794">
    <property type="term" value="C:Golgi apparatus"/>
    <property type="evidence" value="ECO:0007669"/>
    <property type="project" value="TreeGrafter"/>
</dbReference>
<feature type="transmembrane region" description="Helical" evidence="11">
    <location>
        <begin position="96"/>
        <end position="116"/>
    </location>
</feature>
<name>G3BCV8_CANTC</name>
<feature type="transmembrane region" description="Helical" evidence="11">
    <location>
        <begin position="231"/>
        <end position="254"/>
    </location>
</feature>
<dbReference type="Proteomes" id="UP000000707">
    <property type="component" value="Unassembled WGS sequence"/>
</dbReference>
<gene>
    <name evidence="14" type="ORF">CANTEDRAFT_116272</name>
</gene>
<keyword evidence="7" id="KW-0449">Lipoprotein</keyword>
<protein>
    <recommendedName>
        <fullName evidence="11">Palmitoyltransferase</fullName>
        <ecNumber evidence="11">2.3.1.225</ecNumber>
    </recommendedName>
</protein>
<dbReference type="STRING" id="590646.G3BCV8"/>
<dbReference type="OrthoDB" id="9909019at2759"/>
<feature type="transmembrane region" description="Helical" evidence="11">
    <location>
        <begin position="188"/>
        <end position="210"/>
    </location>
</feature>
<feature type="domain" description="Palmitoyltransferase DHHC" evidence="13">
    <location>
        <begin position="141"/>
        <end position="264"/>
    </location>
</feature>
<proteinExistence type="inferred from homology"/>
<evidence type="ECO:0000256" key="5">
    <source>
        <dbReference type="ARBA" id="ARBA00023136"/>
    </source>
</evidence>
<evidence type="ECO:0000256" key="4">
    <source>
        <dbReference type="ARBA" id="ARBA00022989"/>
    </source>
</evidence>
<dbReference type="PANTHER" id="PTHR22883:SF23">
    <property type="entry name" value="PALMITOYLTRANSFERASE ZDHHC6"/>
    <property type="match status" value="1"/>
</dbReference>
<evidence type="ECO:0000259" key="13">
    <source>
        <dbReference type="Pfam" id="PF01529"/>
    </source>
</evidence>
<dbReference type="eggNOG" id="KOG1312">
    <property type="taxonomic scope" value="Eukaryota"/>
</dbReference>
<accession>G3BCV8</accession>
<keyword evidence="15" id="KW-1185">Reference proteome</keyword>
<comment type="similarity">
    <text evidence="9">Belongs to the DHHC palmitoyltransferase family. PFA5 subfamily.</text>
</comment>
<keyword evidence="4 11" id="KW-1133">Transmembrane helix</keyword>
<keyword evidence="5 11" id="KW-0472">Membrane</keyword>
<evidence type="ECO:0000256" key="3">
    <source>
        <dbReference type="ARBA" id="ARBA00022692"/>
    </source>
</evidence>
<sequence>MLLSGFLALVIILLIVILVFGDSPSFRGSWIQKARLVFLRYNSRALGHISSLNHPLFNWSVPIFYIGTLSFCLFQFFSCTWKLVPAVIKYSFVHQISIAFTIASVYFTTLVCVVSNPGEVHKYNVQTANSKFHHNDIIYFRNNFCRTCKFEKPARSKHCSTCGNCVMMFDHHCIWINNCVGYYNYRYFILWLVSNLTILAYGAYIMAQVIPPRQLAHSIKIDRDHKITGCLMILCVIFDMVVAVFTGLQFRYIYLGITTNELDKWGEIEYLVQISSLYKRNGEYLELVDNQLINMQNTQVFPFYNDAVKVSSVEEIDNIYDQGFKRNFHEKFFPQYMG</sequence>
<dbReference type="InterPro" id="IPR001594">
    <property type="entry name" value="Palmitoyltrfase_DHHC"/>
</dbReference>
<dbReference type="GO" id="GO:0005783">
    <property type="term" value="C:endoplasmic reticulum"/>
    <property type="evidence" value="ECO:0007669"/>
    <property type="project" value="TreeGrafter"/>
</dbReference>
<evidence type="ECO:0000313" key="14">
    <source>
        <dbReference type="EMBL" id="EGV60221.1"/>
    </source>
</evidence>
<comment type="catalytic activity">
    <reaction evidence="10 11">
        <text>L-cysteinyl-[protein] + hexadecanoyl-CoA = S-hexadecanoyl-L-cysteinyl-[protein] + CoA</text>
        <dbReference type="Rhea" id="RHEA:36683"/>
        <dbReference type="Rhea" id="RHEA-COMP:10131"/>
        <dbReference type="Rhea" id="RHEA-COMP:11032"/>
        <dbReference type="ChEBI" id="CHEBI:29950"/>
        <dbReference type="ChEBI" id="CHEBI:57287"/>
        <dbReference type="ChEBI" id="CHEBI:57379"/>
        <dbReference type="ChEBI" id="CHEBI:74151"/>
        <dbReference type="EC" id="2.3.1.225"/>
    </reaction>
</comment>
<reference evidence="14 15" key="1">
    <citation type="journal article" date="2011" name="Proc. Natl. Acad. Sci. U.S.A.">
        <title>Comparative genomics of xylose-fermenting fungi for enhanced biofuel production.</title>
        <authorList>
            <person name="Wohlbach D.J."/>
            <person name="Kuo A."/>
            <person name="Sato T.K."/>
            <person name="Potts K.M."/>
            <person name="Salamov A.A."/>
            <person name="LaButti K.M."/>
            <person name="Sun H."/>
            <person name="Clum A."/>
            <person name="Pangilinan J.L."/>
            <person name="Lindquist E.A."/>
            <person name="Lucas S."/>
            <person name="Lapidus A."/>
            <person name="Jin M."/>
            <person name="Gunawan C."/>
            <person name="Balan V."/>
            <person name="Dale B.E."/>
            <person name="Jeffries T.W."/>
            <person name="Zinkel R."/>
            <person name="Barry K.W."/>
            <person name="Grigoriev I.V."/>
            <person name="Gasch A.P."/>
        </authorList>
    </citation>
    <scope>NUCLEOTIDE SEQUENCE [LARGE SCALE GENOMIC DNA]</scope>
    <source>
        <strain evidence="15">ATCC 10573 / BCRC 21748 / CBS 615 / JCM 9827 / NBRC 10315 / NRRL Y-1498 / VKM Y-70</strain>
    </source>
</reference>
<dbReference type="AlphaFoldDB" id="G3BCV8"/>